<keyword evidence="2" id="KW-1185">Reference proteome</keyword>
<dbReference type="VEuPathDB" id="FungiDB:PEXP_049590"/>
<proteinExistence type="predicted"/>
<dbReference type="HOGENOM" id="CLU_2455433_0_0_1"/>
<dbReference type="GeneID" id="27680347"/>
<dbReference type="EMBL" id="JQFZ01000159">
    <property type="protein sequence ID" value="KGO56829.1"/>
    <property type="molecule type" value="Genomic_DNA"/>
</dbReference>
<dbReference type="AlphaFoldDB" id="A0A0A2K1Q4"/>
<comment type="caution">
    <text evidence="1">The sequence shown here is derived from an EMBL/GenBank/DDBJ whole genome shotgun (WGS) entry which is preliminary data.</text>
</comment>
<evidence type="ECO:0000313" key="2">
    <source>
        <dbReference type="Proteomes" id="UP000030143"/>
    </source>
</evidence>
<protein>
    <recommendedName>
        <fullName evidence="3">Ankyrin repeat-containing domain-containing protein</fullName>
    </recommendedName>
</protein>
<dbReference type="Proteomes" id="UP000030143">
    <property type="component" value="Unassembled WGS sequence"/>
</dbReference>
<dbReference type="OrthoDB" id="194358at2759"/>
<name>A0A0A2K1Q4_PENEN</name>
<gene>
    <name evidence="1" type="ORF">PEX2_076570</name>
</gene>
<accession>A0A0A2K1Q4</accession>
<evidence type="ECO:0008006" key="3">
    <source>
        <dbReference type="Google" id="ProtNLM"/>
    </source>
</evidence>
<dbReference type="RefSeq" id="XP_016598520.1">
    <property type="nucleotide sequence ID" value="XM_016744927.1"/>
</dbReference>
<evidence type="ECO:0000313" key="1">
    <source>
        <dbReference type="EMBL" id="KGO56829.1"/>
    </source>
</evidence>
<sequence length="89" mass="10427">MKRPSNPVKFALSEGDIPLLQTLLSIDHIIDHSDSRAYMQYAIRLGNIEQLKILLTLMALSKGFCRTRSKSHFYRLQRKPGKTRWYLCF</sequence>
<organism evidence="1 2">
    <name type="scientific">Penicillium expansum</name>
    <name type="common">Blue mold rot fungus</name>
    <dbReference type="NCBI Taxonomy" id="27334"/>
    <lineage>
        <taxon>Eukaryota</taxon>
        <taxon>Fungi</taxon>
        <taxon>Dikarya</taxon>
        <taxon>Ascomycota</taxon>
        <taxon>Pezizomycotina</taxon>
        <taxon>Eurotiomycetes</taxon>
        <taxon>Eurotiomycetidae</taxon>
        <taxon>Eurotiales</taxon>
        <taxon>Aspergillaceae</taxon>
        <taxon>Penicillium</taxon>
    </lineage>
</organism>
<reference evidence="1 2" key="1">
    <citation type="journal article" date="2015" name="Mol. Plant Microbe Interact.">
        <title>Genome, transcriptome, and functional analyses of Penicillium expansum provide new insights into secondary metabolism and pathogenicity.</title>
        <authorList>
            <person name="Ballester A.R."/>
            <person name="Marcet-Houben M."/>
            <person name="Levin E."/>
            <person name="Sela N."/>
            <person name="Selma-Lazaro C."/>
            <person name="Carmona L."/>
            <person name="Wisniewski M."/>
            <person name="Droby S."/>
            <person name="Gonzalez-Candelas L."/>
            <person name="Gabaldon T."/>
        </authorList>
    </citation>
    <scope>NUCLEOTIDE SEQUENCE [LARGE SCALE GENOMIC DNA]</scope>
    <source>
        <strain evidence="1 2">MD-8</strain>
    </source>
</reference>